<evidence type="ECO:0000313" key="11">
    <source>
        <dbReference type="EMBL" id="KAK3365302.1"/>
    </source>
</evidence>
<keyword evidence="7 10" id="KW-0472">Membrane</keyword>
<feature type="transmembrane region" description="Helical" evidence="10">
    <location>
        <begin position="42"/>
        <end position="62"/>
    </location>
</feature>
<dbReference type="Pfam" id="PF06703">
    <property type="entry name" value="SPC25"/>
    <property type="match status" value="1"/>
</dbReference>
<dbReference type="InterPro" id="IPR009582">
    <property type="entry name" value="Spc2/SPCS2"/>
</dbReference>
<comment type="subcellular location">
    <subcellularLocation>
        <location evidence="1">Endoplasmic reticulum membrane</location>
        <topology evidence="1">Multi-pass membrane protein</topology>
    </subcellularLocation>
</comment>
<dbReference type="Proteomes" id="UP001287356">
    <property type="component" value="Unassembled WGS sequence"/>
</dbReference>
<keyword evidence="4 10" id="KW-0812">Transmembrane</keyword>
<dbReference type="AlphaFoldDB" id="A0AAE0JWG6"/>
<comment type="caution">
    <text evidence="11">The sequence shown here is derived from an EMBL/GenBank/DDBJ whole genome shotgun (WGS) entry which is preliminary data.</text>
</comment>
<feature type="transmembrane region" description="Helical" evidence="10">
    <location>
        <begin position="74"/>
        <end position="93"/>
    </location>
</feature>
<evidence type="ECO:0000256" key="6">
    <source>
        <dbReference type="ARBA" id="ARBA00022989"/>
    </source>
</evidence>
<evidence type="ECO:0000256" key="5">
    <source>
        <dbReference type="ARBA" id="ARBA00022824"/>
    </source>
</evidence>
<organism evidence="11 12">
    <name type="scientific">Lasiosphaeria ovina</name>
    <dbReference type="NCBI Taxonomy" id="92902"/>
    <lineage>
        <taxon>Eukaryota</taxon>
        <taxon>Fungi</taxon>
        <taxon>Dikarya</taxon>
        <taxon>Ascomycota</taxon>
        <taxon>Pezizomycotina</taxon>
        <taxon>Sordariomycetes</taxon>
        <taxon>Sordariomycetidae</taxon>
        <taxon>Sordariales</taxon>
        <taxon>Lasiosphaeriaceae</taxon>
        <taxon>Lasiosphaeria</taxon>
    </lineage>
</organism>
<dbReference type="GO" id="GO:0005787">
    <property type="term" value="C:signal peptidase complex"/>
    <property type="evidence" value="ECO:0007669"/>
    <property type="project" value="InterPro"/>
</dbReference>
<evidence type="ECO:0000256" key="2">
    <source>
        <dbReference type="ARBA" id="ARBA00007324"/>
    </source>
</evidence>
<protein>
    <recommendedName>
        <fullName evidence="3">Signal peptidase complex subunit 2</fullName>
    </recommendedName>
</protein>
<keyword evidence="5" id="KW-0256">Endoplasmic reticulum</keyword>
<feature type="compositionally biased region" description="Low complexity" evidence="9">
    <location>
        <begin position="236"/>
        <end position="250"/>
    </location>
</feature>
<evidence type="ECO:0000256" key="4">
    <source>
        <dbReference type="ARBA" id="ARBA00022692"/>
    </source>
</evidence>
<feature type="region of interest" description="Disordered" evidence="9">
    <location>
        <begin position="236"/>
        <end position="259"/>
    </location>
</feature>
<dbReference type="PANTHER" id="PTHR13085">
    <property type="entry name" value="MICROSOMAL SIGNAL PEPTIDASE 25 KDA SUBUNIT"/>
    <property type="match status" value="1"/>
</dbReference>
<feature type="region of interest" description="Disordered" evidence="9">
    <location>
        <begin position="189"/>
        <end position="220"/>
    </location>
</feature>
<dbReference type="PANTHER" id="PTHR13085:SF0">
    <property type="entry name" value="SIGNAL PEPTIDASE COMPLEX SUBUNIT 2"/>
    <property type="match status" value="1"/>
</dbReference>
<evidence type="ECO:0000313" key="12">
    <source>
        <dbReference type="Proteomes" id="UP001287356"/>
    </source>
</evidence>
<reference evidence="11" key="1">
    <citation type="journal article" date="2023" name="Mol. Phylogenet. Evol.">
        <title>Genome-scale phylogeny and comparative genomics of the fungal order Sordariales.</title>
        <authorList>
            <person name="Hensen N."/>
            <person name="Bonometti L."/>
            <person name="Westerberg I."/>
            <person name="Brannstrom I.O."/>
            <person name="Guillou S."/>
            <person name="Cros-Aarteil S."/>
            <person name="Calhoun S."/>
            <person name="Haridas S."/>
            <person name="Kuo A."/>
            <person name="Mondo S."/>
            <person name="Pangilinan J."/>
            <person name="Riley R."/>
            <person name="LaButti K."/>
            <person name="Andreopoulos B."/>
            <person name="Lipzen A."/>
            <person name="Chen C."/>
            <person name="Yan M."/>
            <person name="Daum C."/>
            <person name="Ng V."/>
            <person name="Clum A."/>
            <person name="Steindorff A."/>
            <person name="Ohm R.A."/>
            <person name="Martin F."/>
            <person name="Silar P."/>
            <person name="Natvig D.O."/>
            <person name="Lalanne C."/>
            <person name="Gautier V."/>
            <person name="Ament-Velasquez S.L."/>
            <person name="Kruys A."/>
            <person name="Hutchinson M.I."/>
            <person name="Powell A.J."/>
            <person name="Barry K."/>
            <person name="Miller A.N."/>
            <person name="Grigoriev I.V."/>
            <person name="Debuchy R."/>
            <person name="Gladieux P."/>
            <person name="Hiltunen Thoren M."/>
            <person name="Johannesson H."/>
        </authorList>
    </citation>
    <scope>NUCLEOTIDE SEQUENCE</scope>
    <source>
        <strain evidence="11">CBS 958.72</strain>
    </source>
</reference>
<keyword evidence="12" id="KW-1185">Reference proteome</keyword>
<comment type="similarity">
    <text evidence="2">Belongs to the SPCS2 family.</text>
</comment>
<evidence type="ECO:0000256" key="10">
    <source>
        <dbReference type="SAM" id="Phobius"/>
    </source>
</evidence>
<keyword evidence="6 10" id="KW-1133">Transmembrane helix</keyword>
<comment type="function">
    <text evidence="8">Component of the signal peptidase complex (SPC) which catalyzes the cleavage of N-terminal signal sequences from nascent proteins as they are translocated into the lumen of the endoplasmic reticulum. Enhances the enzymatic activity of SPC and facilitates the interactions between different components of the translocation site.</text>
</comment>
<name>A0AAE0JWG6_9PEZI</name>
<dbReference type="EMBL" id="JAULSN010000009">
    <property type="protein sequence ID" value="KAK3365302.1"/>
    <property type="molecule type" value="Genomic_DNA"/>
</dbReference>
<dbReference type="GO" id="GO:0045047">
    <property type="term" value="P:protein targeting to ER"/>
    <property type="evidence" value="ECO:0007669"/>
    <property type="project" value="TreeGrafter"/>
</dbReference>
<evidence type="ECO:0000256" key="7">
    <source>
        <dbReference type="ARBA" id="ARBA00023136"/>
    </source>
</evidence>
<evidence type="ECO:0000256" key="9">
    <source>
        <dbReference type="SAM" id="MobiDB-lite"/>
    </source>
</evidence>
<dbReference type="GO" id="GO:0006465">
    <property type="term" value="P:signal peptide processing"/>
    <property type="evidence" value="ECO:0007669"/>
    <property type="project" value="InterPro"/>
</dbReference>
<gene>
    <name evidence="11" type="ORF">B0T24DRAFT_431483</name>
</gene>
<sequence length="259" mass="27216">MAAAQEKITVYNVADLKNTSDDAIPNYLNSLKFTQSHRLTDVRLALGYSAFAVAAACFLWDYKLGFESTKWATAAAVAVYTVLNGALTFWLLAVEKGTVYVGRAPTGETVRIGTASERQAAKGQAPQYRVTVQVEAGAGAKGKAVAEKLVFTRSFAEWFDEAGNFVAPPFQSMLARAVPVVGKLDPKRVAAPPTEAEQKTLSATASQGKDAASSSSSSSYTPELLEALAKNLSGATAAEAASSSAEPGPTKKGGKRRKA</sequence>
<evidence type="ECO:0000256" key="1">
    <source>
        <dbReference type="ARBA" id="ARBA00004477"/>
    </source>
</evidence>
<proteinExistence type="inferred from homology"/>
<evidence type="ECO:0000256" key="3">
    <source>
        <dbReference type="ARBA" id="ARBA00017057"/>
    </source>
</evidence>
<reference evidence="11" key="2">
    <citation type="submission" date="2023-06" db="EMBL/GenBank/DDBJ databases">
        <authorList>
            <consortium name="Lawrence Berkeley National Laboratory"/>
            <person name="Haridas S."/>
            <person name="Hensen N."/>
            <person name="Bonometti L."/>
            <person name="Westerberg I."/>
            <person name="Brannstrom I.O."/>
            <person name="Guillou S."/>
            <person name="Cros-Aarteil S."/>
            <person name="Calhoun S."/>
            <person name="Kuo A."/>
            <person name="Mondo S."/>
            <person name="Pangilinan J."/>
            <person name="Riley R."/>
            <person name="Labutti K."/>
            <person name="Andreopoulos B."/>
            <person name="Lipzen A."/>
            <person name="Chen C."/>
            <person name="Yanf M."/>
            <person name="Daum C."/>
            <person name="Ng V."/>
            <person name="Clum A."/>
            <person name="Steindorff A."/>
            <person name="Ohm R."/>
            <person name="Martin F."/>
            <person name="Silar P."/>
            <person name="Natvig D."/>
            <person name="Lalanne C."/>
            <person name="Gautier V."/>
            <person name="Ament-Velasquez S.L."/>
            <person name="Kruys A."/>
            <person name="Hutchinson M.I."/>
            <person name="Powell A.J."/>
            <person name="Barry K."/>
            <person name="Miller A.N."/>
            <person name="Grigoriev I.V."/>
            <person name="Debuchy R."/>
            <person name="Gladieux P."/>
            <person name="Thoren M.H."/>
            <person name="Johannesson H."/>
        </authorList>
    </citation>
    <scope>NUCLEOTIDE SEQUENCE</scope>
    <source>
        <strain evidence="11">CBS 958.72</strain>
    </source>
</reference>
<accession>A0AAE0JWG6</accession>
<evidence type="ECO:0000256" key="8">
    <source>
        <dbReference type="ARBA" id="ARBA00045608"/>
    </source>
</evidence>